<dbReference type="InterPro" id="IPR046647">
    <property type="entry name" value="DUF6759"/>
</dbReference>
<dbReference type="OrthoDB" id="1451508at2"/>
<gene>
    <name evidence="3" type="ORF">A0O34_11355</name>
</gene>
<sequence length="215" mass="24426">MKKKSLIVSILFVLISSISYAQKSNSKNILKSTNIQEIEEYLKTCHPEDPKKSVLKPKLLALKNEEWTKGKKDAKPMEARPVITEIPNSVMKDANSKDAEDFKRLISETKKNHKEKTVKLLNAMINEDISKKEVILLLKNRSDCNLVLRIEGKDFYNMAIPAHGENFIVINKGSYTLNSNVCDVKYNSQKSIKKNMFLTISNPSQVGNKSILNNK</sequence>
<dbReference type="STRING" id="1685010.A0O34_11355"/>
<evidence type="ECO:0000259" key="2">
    <source>
        <dbReference type="Pfam" id="PF20545"/>
    </source>
</evidence>
<protein>
    <recommendedName>
        <fullName evidence="2">DUF6759 domain-containing protein</fullName>
    </recommendedName>
</protein>
<dbReference type="EMBL" id="CP015199">
    <property type="protein sequence ID" value="ANF51073.1"/>
    <property type="molecule type" value="Genomic_DNA"/>
</dbReference>
<evidence type="ECO:0000256" key="1">
    <source>
        <dbReference type="SAM" id="SignalP"/>
    </source>
</evidence>
<name>A0A172XVN0_9FLAO</name>
<feature type="chain" id="PRO_5008003843" description="DUF6759 domain-containing protein" evidence="1">
    <location>
        <begin position="22"/>
        <end position="215"/>
    </location>
</feature>
<reference evidence="3 4" key="1">
    <citation type="submission" date="2016-04" db="EMBL/GenBank/DDBJ databases">
        <title>Complete Genome Sequence of Chryseobacterium sp. IHBB 10212.</title>
        <authorList>
            <person name="Pal M."/>
            <person name="Swarnkar M.K."/>
            <person name="Kaushal K."/>
            <person name="Chhibber S."/>
            <person name="Singh A.K."/>
            <person name="Gulati A."/>
        </authorList>
    </citation>
    <scope>NUCLEOTIDE SEQUENCE [LARGE SCALE GENOMIC DNA]</scope>
    <source>
        <strain evidence="3 4">IHBB 10212</strain>
    </source>
</reference>
<proteinExistence type="predicted"/>
<keyword evidence="1" id="KW-0732">Signal</keyword>
<keyword evidence="4" id="KW-1185">Reference proteome</keyword>
<dbReference type="Pfam" id="PF20545">
    <property type="entry name" value="DUF6759"/>
    <property type="match status" value="1"/>
</dbReference>
<dbReference type="Proteomes" id="UP000077824">
    <property type="component" value="Chromosome"/>
</dbReference>
<feature type="signal peptide" evidence="1">
    <location>
        <begin position="1"/>
        <end position="21"/>
    </location>
</feature>
<dbReference type="RefSeq" id="WP_066754699.1">
    <property type="nucleotide sequence ID" value="NZ_CP015199.1"/>
</dbReference>
<organism evidence="3 4">
    <name type="scientific">Chryseobacterium glaciei</name>
    <dbReference type="NCBI Taxonomy" id="1685010"/>
    <lineage>
        <taxon>Bacteria</taxon>
        <taxon>Pseudomonadati</taxon>
        <taxon>Bacteroidota</taxon>
        <taxon>Flavobacteriia</taxon>
        <taxon>Flavobacteriales</taxon>
        <taxon>Weeksellaceae</taxon>
        <taxon>Chryseobacterium group</taxon>
        <taxon>Chryseobacterium</taxon>
    </lineage>
</organism>
<dbReference type="KEGG" id="chh:A0O34_11355"/>
<accession>A0A172XVN0</accession>
<dbReference type="AlphaFoldDB" id="A0A172XVN0"/>
<evidence type="ECO:0000313" key="4">
    <source>
        <dbReference type="Proteomes" id="UP000077824"/>
    </source>
</evidence>
<feature type="domain" description="DUF6759" evidence="2">
    <location>
        <begin position="111"/>
        <end position="202"/>
    </location>
</feature>
<evidence type="ECO:0000313" key="3">
    <source>
        <dbReference type="EMBL" id="ANF51073.1"/>
    </source>
</evidence>